<evidence type="ECO:0000256" key="5">
    <source>
        <dbReference type="ARBA" id="ARBA00023136"/>
    </source>
</evidence>
<protein>
    <submittedName>
        <fullName evidence="7">Flippase-like domain-containing protein</fullName>
    </submittedName>
</protein>
<dbReference type="GO" id="GO:0005886">
    <property type="term" value="C:plasma membrane"/>
    <property type="evidence" value="ECO:0007669"/>
    <property type="project" value="UniProtKB-SubCell"/>
</dbReference>
<gene>
    <name evidence="7" type="ORF">JF887_10970</name>
</gene>
<reference evidence="7 8" key="1">
    <citation type="submission" date="2020-10" db="EMBL/GenBank/DDBJ databases">
        <title>Ca. Dormibacterota MAGs.</title>
        <authorList>
            <person name="Montgomery K."/>
        </authorList>
    </citation>
    <scope>NUCLEOTIDE SEQUENCE [LARGE SCALE GENOMIC DNA]</scope>
    <source>
        <strain evidence="7">Mitchell_Peninsula_5</strain>
    </source>
</reference>
<name>A0A934KRP2_9BACT</name>
<dbReference type="InterPro" id="IPR022791">
    <property type="entry name" value="L-PG_synthase/AglD"/>
</dbReference>
<evidence type="ECO:0000256" key="4">
    <source>
        <dbReference type="ARBA" id="ARBA00022989"/>
    </source>
</evidence>
<comment type="subcellular location">
    <subcellularLocation>
        <location evidence="1">Cell membrane</location>
        <topology evidence="1">Multi-pass membrane protein</topology>
    </subcellularLocation>
</comment>
<keyword evidence="3 6" id="KW-0812">Transmembrane</keyword>
<feature type="transmembrane region" description="Helical" evidence="6">
    <location>
        <begin position="45"/>
        <end position="68"/>
    </location>
</feature>
<dbReference type="Proteomes" id="UP000614410">
    <property type="component" value="Unassembled WGS sequence"/>
</dbReference>
<accession>A0A934KRP2</accession>
<feature type="transmembrane region" description="Helical" evidence="6">
    <location>
        <begin position="169"/>
        <end position="193"/>
    </location>
</feature>
<keyword evidence="5 6" id="KW-0472">Membrane</keyword>
<evidence type="ECO:0000256" key="1">
    <source>
        <dbReference type="ARBA" id="ARBA00004651"/>
    </source>
</evidence>
<comment type="caution">
    <text evidence="7">The sequence shown here is derived from an EMBL/GenBank/DDBJ whole genome shotgun (WGS) entry which is preliminary data.</text>
</comment>
<sequence length="353" mass="37011">MAILRALFASTWLRIGGTVAGVAFLVHNVDMGKAGSSLVHADWRWASLALALTTIACLASVFEWGVLLRTSAGLGVGNQMAHAEHQQHHHLFGWTRLSSSYLQSLFFSQLLPAGIGGDAMRTVEMGKVVGHGKILASLAGSRMAGTLGMACWGLAAAVLLRGWVGIGSLIGACVFAAVMMLAWVAALAADRILGRHVVARSSRAFVRTLHSFGQTFSGYRRHPHAIVQCIVVGAAGWGVNILALEVFAKAIGADISWTVFAVAIPVTLVATLTPFSINGLGIREGVLVGMLAHAGVSSGHAAAMSVLVDVQMLPFGILGAGLWMRHRRRAAAPSIDEVAVAEMVAAKELLTSV</sequence>
<organism evidence="7 8">
    <name type="scientific">Candidatus Amunia macphersoniae</name>
    <dbReference type="NCBI Taxonomy" id="3127014"/>
    <lineage>
        <taxon>Bacteria</taxon>
        <taxon>Bacillati</taxon>
        <taxon>Candidatus Dormiibacterota</taxon>
        <taxon>Candidatus Dormibacteria</taxon>
        <taxon>Candidatus Aeolococcales</taxon>
        <taxon>Candidatus Aeolococcaceae</taxon>
        <taxon>Candidatus Amunia</taxon>
    </lineage>
</organism>
<dbReference type="AlphaFoldDB" id="A0A934KRP2"/>
<feature type="transmembrane region" description="Helical" evidence="6">
    <location>
        <begin position="302"/>
        <end position="324"/>
    </location>
</feature>
<evidence type="ECO:0000313" key="8">
    <source>
        <dbReference type="Proteomes" id="UP000614410"/>
    </source>
</evidence>
<keyword evidence="2" id="KW-1003">Cell membrane</keyword>
<keyword evidence="4 6" id="KW-1133">Transmembrane helix</keyword>
<evidence type="ECO:0000256" key="6">
    <source>
        <dbReference type="SAM" id="Phobius"/>
    </source>
</evidence>
<feature type="transmembrane region" description="Helical" evidence="6">
    <location>
        <begin position="225"/>
        <end position="243"/>
    </location>
</feature>
<dbReference type="PANTHER" id="PTHR40277">
    <property type="entry name" value="BLL5419 PROTEIN"/>
    <property type="match status" value="1"/>
</dbReference>
<dbReference type="EMBL" id="JAEKNN010000053">
    <property type="protein sequence ID" value="MBJ7609932.1"/>
    <property type="molecule type" value="Genomic_DNA"/>
</dbReference>
<evidence type="ECO:0000313" key="7">
    <source>
        <dbReference type="EMBL" id="MBJ7609932.1"/>
    </source>
</evidence>
<dbReference type="Pfam" id="PF03706">
    <property type="entry name" value="LPG_synthase_TM"/>
    <property type="match status" value="1"/>
</dbReference>
<dbReference type="PANTHER" id="PTHR40277:SF1">
    <property type="entry name" value="BLL5419 PROTEIN"/>
    <property type="match status" value="1"/>
</dbReference>
<evidence type="ECO:0000256" key="3">
    <source>
        <dbReference type="ARBA" id="ARBA00022692"/>
    </source>
</evidence>
<proteinExistence type="predicted"/>
<evidence type="ECO:0000256" key="2">
    <source>
        <dbReference type="ARBA" id="ARBA00022475"/>
    </source>
</evidence>
<feature type="transmembrane region" description="Helical" evidence="6">
    <location>
        <begin position="255"/>
        <end position="273"/>
    </location>
</feature>